<feature type="compositionally biased region" description="Low complexity" evidence="1">
    <location>
        <begin position="34"/>
        <end position="44"/>
    </location>
</feature>
<comment type="caution">
    <text evidence="2">The sequence shown here is derived from an EMBL/GenBank/DDBJ whole genome shotgun (WGS) entry which is preliminary data.</text>
</comment>
<dbReference type="EMBL" id="JAPDRK010000011">
    <property type="protein sequence ID" value="KAJ9607726.1"/>
    <property type="molecule type" value="Genomic_DNA"/>
</dbReference>
<sequence length="443" mass="49637">MFREPDEVAAEEAAAKLDRVAATRRSTIRRESTLRPVRSSSSRSLIDRIRESRRDAANHVNDASSRTQRDGLRDIHDLDAELDRLRRNRQRARASNLDRDLARGDNHDYLRPEPEPRNNIDVELLGRLRADPGSAALHELNSDFNVDVLLSDTAENVSHHLPRPSRESGLRFEVGATSSSESEQPRRSLRALATAAVRRSSPPGARRARWSHSSAYADQEDEVNENDYGSATDPRRSERIPVDGPVHTPPPEPLEASYPPLRRVNHFSPQPMGGSGYRVDGLGDRMRSPSPANDEPIEENWANLLNTMEPGRSSTATSFMSSRSDSRNGSNRSSQATTMTTSFGEIGADDTCDLDLPSGITEDDVREIRARHGRLRREPVSQLPRPDDLVHEALQRDLSRGNERILELEVFGVILERMQRREEIPDEWWAAVGLSPDVVRGNA</sequence>
<feature type="region of interest" description="Disordered" evidence="1">
    <location>
        <begin position="29"/>
        <end position="72"/>
    </location>
</feature>
<reference evidence="2" key="1">
    <citation type="submission" date="2022-10" db="EMBL/GenBank/DDBJ databases">
        <title>Culturing micro-colonial fungi from biological soil crusts in the Mojave desert and describing Neophaeococcomyces mojavensis, and introducing the new genera and species Taxawa tesnikishii.</title>
        <authorList>
            <person name="Kurbessoian T."/>
            <person name="Stajich J.E."/>
        </authorList>
    </citation>
    <scope>NUCLEOTIDE SEQUENCE</scope>
    <source>
        <strain evidence="2">TK_41</strain>
    </source>
</reference>
<proteinExistence type="predicted"/>
<keyword evidence="3" id="KW-1185">Reference proteome</keyword>
<feature type="region of interest" description="Disordered" evidence="1">
    <location>
        <begin position="308"/>
        <end position="341"/>
    </location>
</feature>
<dbReference type="Proteomes" id="UP001172673">
    <property type="component" value="Unassembled WGS sequence"/>
</dbReference>
<evidence type="ECO:0000313" key="3">
    <source>
        <dbReference type="Proteomes" id="UP001172673"/>
    </source>
</evidence>
<feature type="compositionally biased region" description="Basic and acidic residues" evidence="1">
    <location>
        <begin position="45"/>
        <end position="57"/>
    </location>
</feature>
<gene>
    <name evidence="2" type="ORF">H2200_007804</name>
</gene>
<accession>A0AA38X6W3</accession>
<protein>
    <submittedName>
        <fullName evidence="2">Uncharacterized protein</fullName>
    </submittedName>
</protein>
<evidence type="ECO:0000313" key="2">
    <source>
        <dbReference type="EMBL" id="KAJ9607726.1"/>
    </source>
</evidence>
<organism evidence="2 3">
    <name type="scientific">Cladophialophora chaetospira</name>
    <dbReference type="NCBI Taxonomy" id="386627"/>
    <lineage>
        <taxon>Eukaryota</taxon>
        <taxon>Fungi</taxon>
        <taxon>Dikarya</taxon>
        <taxon>Ascomycota</taxon>
        <taxon>Pezizomycotina</taxon>
        <taxon>Eurotiomycetes</taxon>
        <taxon>Chaetothyriomycetidae</taxon>
        <taxon>Chaetothyriales</taxon>
        <taxon>Herpotrichiellaceae</taxon>
        <taxon>Cladophialophora</taxon>
    </lineage>
</organism>
<name>A0AA38X6W3_9EURO</name>
<feature type="region of interest" description="Disordered" evidence="1">
    <location>
        <begin position="158"/>
        <end position="260"/>
    </location>
</feature>
<feature type="compositionally biased region" description="Low complexity" evidence="1">
    <location>
        <begin position="195"/>
        <end position="205"/>
    </location>
</feature>
<evidence type="ECO:0000256" key="1">
    <source>
        <dbReference type="SAM" id="MobiDB-lite"/>
    </source>
</evidence>
<dbReference type="AlphaFoldDB" id="A0AA38X6W3"/>
<feature type="compositionally biased region" description="Low complexity" evidence="1">
    <location>
        <begin position="311"/>
        <end position="334"/>
    </location>
</feature>